<name>A0ABT5KX08_9BURK</name>
<dbReference type="Gene3D" id="3.40.50.2000">
    <property type="entry name" value="Glycogen Phosphorylase B"/>
    <property type="match status" value="1"/>
</dbReference>
<sequence>MTRPALYLDLTDLVQWVRRNPTVTGIQRVHINYAVHALDLGVSCIMFHGRGCREVELLSAEFVRYVADVLAGRRMMDKRRFYALCPNARLDPWADYRHKYGSKPLKYAWHTLGSAVQFYARQALFKRIAAPVQFQAGDMLINVGRSWTIAGYVTRIQQLKDKYGIAALLFLHDLIPIRNAAERRANSQFLDFVTAALRTFDHFFTSSDYNRGEIARCMQEFLGHEKPVEKLSFGQDLDDRSQPDAPLPEGLEPGRYLLCVGRIAPSKNQLRLLHVWQRIVEAGQQHGVKMVFLGELSANYREFHQAYRAAPGLAQALILLSNASDATLNTLYRHCLFTVFPSTLEGYGLPAAESMAYGKFCLASNATAIPEAAGPYADYFDPLDDAEMSAQIVRYLADPNALQAREALIRSAPLKTWAQASGALVARANQLAGGDQPAG</sequence>
<keyword evidence="2" id="KW-0328">Glycosyltransferase</keyword>
<dbReference type="PANTHER" id="PTHR46401">
    <property type="entry name" value="GLYCOSYLTRANSFERASE WBBK-RELATED"/>
    <property type="match status" value="1"/>
</dbReference>
<dbReference type="PANTHER" id="PTHR46401:SF8">
    <property type="entry name" value="BLL6006 PROTEIN"/>
    <property type="match status" value="1"/>
</dbReference>
<protein>
    <submittedName>
        <fullName evidence="2">Glycosyltransferase</fullName>
        <ecNumber evidence="2">2.4.-.-</ecNumber>
    </submittedName>
</protein>
<evidence type="ECO:0000313" key="2">
    <source>
        <dbReference type="EMBL" id="MDC8786955.1"/>
    </source>
</evidence>
<dbReference type="InterPro" id="IPR001296">
    <property type="entry name" value="Glyco_trans_1"/>
</dbReference>
<reference evidence="2 3" key="1">
    <citation type="submission" date="2022-10" db="EMBL/GenBank/DDBJ databases">
        <title>paucibacter sp. hw8 Genome sequencing.</title>
        <authorList>
            <person name="Park S."/>
        </authorList>
    </citation>
    <scope>NUCLEOTIDE SEQUENCE [LARGE SCALE GENOMIC DNA]</scope>
    <source>
        <strain evidence="3">hw8</strain>
    </source>
</reference>
<keyword evidence="3" id="KW-1185">Reference proteome</keyword>
<gene>
    <name evidence="2" type="ORF">PRZ01_17335</name>
</gene>
<accession>A0ABT5KX08</accession>
<keyword evidence="2" id="KW-0808">Transferase</keyword>
<dbReference type="SUPFAM" id="SSF53756">
    <property type="entry name" value="UDP-Glycosyltransferase/glycogen phosphorylase"/>
    <property type="match status" value="1"/>
</dbReference>
<comment type="caution">
    <text evidence="2">The sequence shown here is derived from an EMBL/GenBank/DDBJ whole genome shotgun (WGS) entry which is preliminary data.</text>
</comment>
<dbReference type="EC" id="2.4.-.-" evidence="2"/>
<evidence type="ECO:0000313" key="3">
    <source>
        <dbReference type="Proteomes" id="UP001219862"/>
    </source>
</evidence>
<feature type="domain" description="Glycosyl transferase family 1" evidence="1">
    <location>
        <begin position="254"/>
        <end position="411"/>
    </location>
</feature>
<organism evidence="2 3">
    <name type="scientific">Roseateles koreensis</name>
    <dbReference type="NCBI Taxonomy" id="2987526"/>
    <lineage>
        <taxon>Bacteria</taxon>
        <taxon>Pseudomonadati</taxon>
        <taxon>Pseudomonadota</taxon>
        <taxon>Betaproteobacteria</taxon>
        <taxon>Burkholderiales</taxon>
        <taxon>Sphaerotilaceae</taxon>
        <taxon>Roseateles</taxon>
    </lineage>
</organism>
<dbReference type="Proteomes" id="UP001219862">
    <property type="component" value="Unassembled WGS sequence"/>
</dbReference>
<dbReference type="Pfam" id="PF00534">
    <property type="entry name" value="Glycos_transf_1"/>
    <property type="match status" value="1"/>
</dbReference>
<dbReference type="RefSeq" id="WP_273598092.1">
    <property type="nucleotide sequence ID" value="NZ_JAQQXS010000018.1"/>
</dbReference>
<dbReference type="EMBL" id="JAQQXS010000018">
    <property type="protein sequence ID" value="MDC8786955.1"/>
    <property type="molecule type" value="Genomic_DNA"/>
</dbReference>
<dbReference type="GO" id="GO:0016757">
    <property type="term" value="F:glycosyltransferase activity"/>
    <property type="evidence" value="ECO:0007669"/>
    <property type="project" value="UniProtKB-KW"/>
</dbReference>
<evidence type="ECO:0000259" key="1">
    <source>
        <dbReference type="Pfam" id="PF00534"/>
    </source>
</evidence>
<proteinExistence type="predicted"/>